<accession>A0A4R6WJD2</accession>
<keyword evidence="2" id="KW-0472">Membrane</keyword>
<feature type="transmembrane region" description="Helical" evidence="2">
    <location>
        <begin position="35"/>
        <end position="57"/>
    </location>
</feature>
<proteinExistence type="predicted"/>
<name>A0A4R6WJD2_9PROT</name>
<evidence type="ECO:0000313" key="5">
    <source>
        <dbReference type="Proteomes" id="UP000295783"/>
    </source>
</evidence>
<evidence type="ECO:0000256" key="2">
    <source>
        <dbReference type="SAM" id="Phobius"/>
    </source>
</evidence>
<keyword evidence="2" id="KW-1133">Transmembrane helix</keyword>
<dbReference type="InterPro" id="IPR002035">
    <property type="entry name" value="VWF_A"/>
</dbReference>
<protein>
    <submittedName>
        <fullName evidence="4">Flp pilus assembly protein TadG</fullName>
    </submittedName>
</protein>
<dbReference type="AlphaFoldDB" id="A0A4R6WJD2"/>
<evidence type="ECO:0000256" key="1">
    <source>
        <dbReference type="SAM" id="MobiDB-lite"/>
    </source>
</evidence>
<dbReference type="EMBL" id="SNYW01000012">
    <property type="protein sequence ID" value="TDQ78943.1"/>
    <property type="molecule type" value="Genomic_DNA"/>
</dbReference>
<dbReference type="RefSeq" id="WP_166645243.1">
    <property type="nucleotide sequence ID" value="NZ_SNYW01000012.1"/>
</dbReference>
<dbReference type="InterPro" id="IPR028087">
    <property type="entry name" value="Tad_N"/>
</dbReference>
<dbReference type="SUPFAM" id="SSF53300">
    <property type="entry name" value="vWA-like"/>
    <property type="match status" value="1"/>
</dbReference>
<organism evidence="4 5">
    <name type="scientific">Dongia mobilis</name>
    <dbReference type="NCBI Taxonomy" id="578943"/>
    <lineage>
        <taxon>Bacteria</taxon>
        <taxon>Pseudomonadati</taxon>
        <taxon>Pseudomonadota</taxon>
        <taxon>Alphaproteobacteria</taxon>
        <taxon>Rhodospirillales</taxon>
        <taxon>Dongiaceae</taxon>
        <taxon>Dongia</taxon>
    </lineage>
</organism>
<feature type="domain" description="VWFA" evidence="3">
    <location>
        <begin position="419"/>
        <end position="589"/>
    </location>
</feature>
<feature type="compositionally biased region" description="Polar residues" evidence="1">
    <location>
        <begin position="317"/>
        <end position="347"/>
    </location>
</feature>
<evidence type="ECO:0000313" key="4">
    <source>
        <dbReference type="EMBL" id="TDQ78943.1"/>
    </source>
</evidence>
<dbReference type="Proteomes" id="UP000295783">
    <property type="component" value="Unassembled WGS sequence"/>
</dbReference>
<keyword evidence="5" id="KW-1185">Reference proteome</keyword>
<dbReference type="InterPro" id="IPR036465">
    <property type="entry name" value="vWFA_dom_sf"/>
</dbReference>
<keyword evidence="2" id="KW-0812">Transmembrane</keyword>
<dbReference type="Gene3D" id="3.40.50.410">
    <property type="entry name" value="von Willebrand factor, type A domain"/>
    <property type="match status" value="2"/>
</dbReference>
<comment type="caution">
    <text evidence="4">The sequence shown here is derived from an EMBL/GenBank/DDBJ whole genome shotgun (WGS) entry which is preliminary data.</text>
</comment>
<gene>
    <name evidence="4" type="ORF">A8950_3406</name>
</gene>
<reference evidence="4 5" key="1">
    <citation type="submission" date="2019-03" db="EMBL/GenBank/DDBJ databases">
        <title>Genomic Encyclopedia of Type Strains, Phase III (KMG-III): the genomes of soil and plant-associated and newly described type strains.</title>
        <authorList>
            <person name="Whitman W."/>
        </authorList>
    </citation>
    <scope>NUCLEOTIDE SEQUENCE [LARGE SCALE GENOMIC DNA]</scope>
    <source>
        <strain evidence="4 5">CGMCC 1.7660</strain>
    </source>
</reference>
<dbReference type="Pfam" id="PF13400">
    <property type="entry name" value="Tad"/>
    <property type="match status" value="1"/>
</dbReference>
<sequence>MRKSFWRHATSRFPAGPVAAAGPLARLVSDERGSVAIWVGLSLIMFVGCAGMAIDTARGYMVKARMSQALDAAALAGAKSLLSDSRDADINMFFAANFDASSFGATVAGPVIEADTEKNTVKVSAVATLDTTLMSVLGFKDMKVAAQATAIRAINGLDVVISIDMSGSMCNPCTKIQAAINAANTMVDTLYNDPNPKTVEINNITYDLLNIGMVPWNSKVNVTTNKIVDSTTYNPALTTTEPVAFTHPLTGEARSVVYKTNVSHVRFMDPPDSDWRGGVYARYIGDNDQTNDADMTLGYASVGNKQWQAFEAIPTLQGESRTNNPPFSNNSGRWTSGEAPTTSPYNWQNQSRACHEAYWNDSRNDPYRPDGVYPVGHALAGQPIVPLAPSYWKRSTPTQSLHSECVDTLSVGIVPLTGVKDAASKSVVTDSIDDLYAGSNFPVGGTNVPQGLYWAWEVLMPGEPFNQAKVSVPFKRTQAIVLLTDGANFGSNGDAYKGVFGWDTAARTNSQNGTLPNGQNNNLDNRLLQLAKNIKGSNPAQGVKIFVVQYNINDNSLATLLKQVATEPNAPYYFYAPGDAELEDAFKQIAASLSVLRLAN</sequence>
<dbReference type="PROSITE" id="PS50234">
    <property type="entry name" value="VWFA"/>
    <property type="match status" value="1"/>
</dbReference>
<feature type="region of interest" description="Disordered" evidence="1">
    <location>
        <begin position="315"/>
        <end position="347"/>
    </location>
</feature>
<evidence type="ECO:0000259" key="3">
    <source>
        <dbReference type="PROSITE" id="PS50234"/>
    </source>
</evidence>